<feature type="transmembrane region" description="Helical" evidence="7">
    <location>
        <begin position="38"/>
        <end position="59"/>
    </location>
</feature>
<dbReference type="RefSeq" id="WP_110072124.1">
    <property type="nucleotide sequence ID" value="NZ_CM009896.1"/>
</dbReference>
<evidence type="ECO:0000259" key="8">
    <source>
        <dbReference type="Pfam" id="PF01757"/>
    </source>
</evidence>
<feature type="domain" description="Acyltransferase 3" evidence="8">
    <location>
        <begin position="8"/>
        <end position="291"/>
    </location>
</feature>
<dbReference type="GO" id="GO:0005886">
    <property type="term" value="C:plasma membrane"/>
    <property type="evidence" value="ECO:0007669"/>
    <property type="project" value="UniProtKB-SubCell"/>
</dbReference>
<accession>A0A317G1I0</accession>
<feature type="transmembrane region" description="Helical" evidence="7">
    <location>
        <begin position="79"/>
        <end position="98"/>
    </location>
</feature>
<evidence type="ECO:0000256" key="4">
    <source>
        <dbReference type="ARBA" id="ARBA00022692"/>
    </source>
</evidence>
<keyword evidence="10" id="KW-1185">Reference proteome</keyword>
<feature type="transmembrane region" description="Helical" evidence="7">
    <location>
        <begin position="138"/>
        <end position="171"/>
    </location>
</feature>
<reference evidence="9 10" key="1">
    <citation type="submission" date="2017-09" db="EMBL/GenBank/DDBJ databases">
        <title>High-quality draft genome sequence of Butyrivibrio fibrisolvens INBov1, isolated from cow rumen.</title>
        <authorList>
            <person name="Rodriguez Hernaez J."/>
            <person name="Rivarola M."/>
            <person name="Paniego N."/>
            <person name="Cravero S."/>
            <person name="Ceron Cucchi M."/>
            <person name="Martinez M.C."/>
        </authorList>
    </citation>
    <scope>NUCLEOTIDE SEQUENCE [LARGE SCALE GENOMIC DNA]</scope>
    <source>
        <strain evidence="9 10">INBov1</strain>
    </source>
</reference>
<dbReference type="AlphaFoldDB" id="A0A317G1I0"/>
<dbReference type="EMBL" id="NXNG01000001">
    <property type="protein sequence ID" value="PWT26250.1"/>
    <property type="molecule type" value="Genomic_DNA"/>
</dbReference>
<dbReference type="Proteomes" id="UP000245488">
    <property type="component" value="Chromosome"/>
</dbReference>
<dbReference type="PANTHER" id="PTHR40074">
    <property type="entry name" value="O-ACETYLTRANSFERASE WECH"/>
    <property type="match status" value="1"/>
</dbReference>
<feature type="transmembrane region" description="Helical" evidence="7">
    <location>
        <begin position="12"/>
        <end position="31"/>
    </location>
</feature>
<keyword evidence="4 7" id="KW-0812">Transmembrane</keyword>
<evidence type="ECO:0000256" key="5">
    <source>
        <dbReference type="ARBA" id="ARBA00022989"/>
    </source>
</evidence>
<comment type="similarity">
    <text evidence="2">Belongs to the acyltransferase 3 family.</text>
</comment>
<keyword evidence="6 7" id="KW-0472">Membrane</keyword>
<evidence type="ECO:0000256" key="3">
    <source>
        <dbReference type="ARBA" id="ARBA00022475"/>
    </source>
</evidence>
<comment type="caution">
    <text evidence="9">The sequence shown here is derived from an EMBL/GenBank/DDBJ whole genome shotgun (WGS) entry which is preliminary data.</text>
</comment>
<dbReference type="Pfam" id="PF01757">
    <property type="entry name" value="Acyl_transf_3"/>
    <property type="match status" value="1"/>
</dbReference>
<dbReference type="InterPro" id="IPR002656">
    <property type="entry name" value="Acyl_transf_3_dom"/>
</dbReference>
<name>A0A317G1I0_BUTFI</name>
<organism evidence="9 10">
    <name type="scientific">Butyrivibrio fibrisolvens</name>
    <dbReference type="NCBI Taxonomy" id="831"/>
    <lineage>
        <taxon>Bacteria</taxon>
        <taxon>Bacillati</taxon>
        <taxon>Bacillota</taxon>
        <taxon>Clostridia</taxon>
        <taxon>Lachnospirales</taxon>
        <taxon>Lachnospiraceae</taxon>
        <taxon>Butyrivibrio</taxon>
    </lineage>
</organism>
<feature type="transmembrane region" description="Helical" evidence="7">
    <location>
        <begin position="110"/>
        <end position="132"/>
    </location>
</feature>
<gene>
    <name evidence="9" type="ORF">CPT75_03490</name>
</gene>
<proteinExistence type="inferred from homology"/>
<sequence>MTQDARDESLDIAKGIAEILVIFSHLNFAWLAPKTENVLMLILVSLHNTAFFFISGYLFRYSFEKYTLGKLVKKKMYTIFRLFILWGIILGVVHMLLLKGQLSYHFFESFNSVWFLGELSVGYFLIVCFKKIVHSDAIISAIWILLMVAGTFISTAVGKLFLFSFIMWLGFQVRNITSKYLRIYAAIWGLTIVVLQISGHFIVSEVSMQPGYKLLMLEVLEIYSSVFLIKMVKAVRFGDLISGFLTYVGKTSIKYYVLHFIIIYLFLTFDNNSPVLSFLCFVICLIFPYIIDKFSKYKYGKWINSLF</sequence>
<keyword evidence="3" id="KW-1003">Cell membrane</keyword>
<evidence type="ECO:0000313" key="10">
    <source>
        <dbReference type="Proteomes" id="UP000245488"/>
    </source>
</evidence>
<protein>
    <recommendedName>
        <fullName evidence="8">Acyltransferase 3 domain-containing protein</fullName>
    </recommendedName>
</protein>
<dbReference type="GO" id="GO:0016413">
    <property type="term" value="F:O-acetyltransferase activity"/>
    <property type="evidence" value="ECO:0007669"/>
    <property type="project" value="TreeGrafter"/>
</dbReference>
<feature type="transmembrane region" description="Helical" evidence="7">
    <location>
        <begin position="183"/>
        <end position="202"/>
    </location>
</feature>
<comment type="subcellular location">
    <subcellularLocation>
        <location evidence="1">Cell membrane</location>
        <topology evidence="1">Multi-pass membrane protein</topology>
    </subcellularLocation>
</comment>
<evidence type="ECO:0000256" key="1">
    <source>
        <dbReference type="ARBA" id="ARBA00004651"/>
    </source>
</evidence>
<evidence type="ECO:0000256" key="2">
    <source>
        <dbReference type="ARBA" id="ARBA00007400"/>
    </source>
</evidence>
<evidence type="ECO:0000256" key="7">
    <source>
        <dbReference type="SAM" id="Phobius"/>
    </source>
</evidence>
<dbReference type="GO" id="GO:0009246">
    <property type="term" value="P:enterobacterial common antigen biosynthetic process"/>
    <property type="evidence" value="ECO:0007669"/>
    <property type="project" value="TreeGrafter"/>
</dbReference>
<feature type="transmembrane region" description="Helical" evidence="7">
    <location>
        <begin position="275"/>
        <end position="291"/>
    </location>
</feature>
<feature type="transmembrane region" description="Helical" evidence="7">
    <location>
        <begin position="253"/>
        <end position="269"/>
    </location>
</feature>
<evidence type="ECO:0000256" key="6">
    <source>
        <dbReference type="ARBA" id="ARBA00023136"/>
    </source>
</evidence>
<keyword evidence="5 7" id="KW-1133">Transmembrane helix</keyword>
<evidence type="ECO:0000313" key="9">
    <source>
        <dbReference type="EMBL" id="PWT26250.1"/>
    </source>
</evidence>
<dbReference type="PANTHER" id="PTHR40074:SF2">
    <property type="entry name" value="O-ACETYLTRANSFERASE WECH"/>
    <property type="match status" value="1"/>
</dbReference>